<evidence type="ECO:0000313" key="7">
    <source>
        <dbReference type="Proteomes" id="UP000234331"/>
    </source>
</evidence>
<dbReference type="InterPro" id="IPR050206">
    <property type="entry name" value="FtsK/SpoIIIE/SftA"/>
</dbReference>
<dbReference type="EMBL" id="FZMO01000083">
    <property type="protein sequence ID" value="SNQ47165.1"/>
    <property type="molecule type" value="Genomic_DNA"/>
</dbReference>
<evidence type="ECO:0000259" key="5">
    <source>
        <dbReference type="PROSITE" id="PS50901"/>
    </source>
</evidence>
<organism evidence="6 7">
    <name type="scientific">Frankia canadensis</name>
    <dbReference type="NCBI Taxonomy" id="1836972"/>
    <lineage>
        <taxon>Bacteria</taxon>
        <taxon>Bacillati</taxon>
        <taxon>Actinomycetota</taxon>
        <taxon>Actinomycetes</taxon>
        <taxon>Frankiales</taxon>
        <taxon>Frankiaceae</taxon>
        <taxon>Frankia</taxon>
    </lineage>
</organism>
<gene>
    <name evidence="6" type="ORF">FRACA_1730012</name>
</gene>
<dbReference type="Proteomes" id="UP000234331">
    <property type="component" value="Unassembled WGS sequence"/>
</dbReference>
<keyword evidence="2 3" id="KW-0067">ATP-binding</keyword>
<accession>A0A2I2KNC5</accession>
<name>A0A2I2KNC5_9ACTN</name>
<reference evidence="6 7" key="1">
    <citation type="submission" date="2017-06" db="EMBL/GenBank/DDBJ databases">
        <authorList>
            <person name="Kim H.J."/>
            <person name="Triplett B.A."/>
        </authorList>
    </citation>
    <scope>NUCLEOTIDE SEQUENCE [LARGE SCALE GENOMIC DNA]</scope>
    <source>
        <strain evidence="6">FRACA_ARgP5</strain>
    </source>
</reference>
<evidence type="ECO:0000313" key="6">
    <source>
        <dbReference type="EMBL" id="SNQ47165.1"/>
    </source>
</evidence>
<sequence>MIIRVRAVSEGGASRDWSAEVGADAMVWELGVRLFGPLGEFGLVVEGESFGPDLPVAVCGLVDGVEVAPAEPVDGYRSGYGGGLTDPGPSASAGQTGGTDVWWESTAVPEAGGLESAAAEVEWWIPAPAVAGAEPSGSSETSGPRGTPGGHSPVSPSDPLLWSSAGAGGGGWELVIVAGRGVGRRLAVPGGETVSLFVDPFEGALLERGGDFEEAAAEFVLVDDVVTLRWAVRELTVDGEAAGNGDDSWDGGAVKDGQVLRPGAVLAVGSSAMRLGRRGGRAQPGQTVGVPVENRSTVAFHRTARPVSPPAPGVVTLPPVVREPGQASPFNWASLGAPLVLAGVLFTVTRQLMYALLSALGAIIVVFSFVENRLRRRREVRRSAAERAAELAAFDARLAEARRLELRRRWDVTPTAADWVRAADQTGATLWERGPTDSDFLDVFVAVGHLDWRPAVERVEQAGAEIRERVVRSGGLASVPLTFSLDRGELVTLRGPRPDVLGLVRAAICQACCAQGPAHLRIGLLVEDTTDWEWLKWLPHLRDETSGELRVRRIDATADPQRALDEAAAWLTGAGTGAGAASPVGAGPHRATGHGGRGAASPTTSGGGGGPAISLPNATSPERINAVRTLLIVDGPRLRPGSSLAFRRALAADASAIVVDGPPPNLTTTLIEIGPDGTVAQVDARTGRATHGASPAPLGADDAQRCARMLARLDDPLVAERDAPLPARVRLADLVPFDLAQPSDRLADDIRALWAARRDPDSLAIPVGLGEDGPFELDIVRHGPHGLLGGATGSGKSELLKMIVVELATRYSPDEVIIGLFDFKGGTSLQDLTALPHCVGLVSDTDLHAAERALRYLRTELLRRERLLFARGVQKIEQIAGELPRLLVIIDEFQILADELPDELATIIDLTKRGRSLGVHLLFATQSPTSVRNYDEIKRNTHLRMTLKLLDVEDSVRLIDLPDAARFTASGRGLARVDNRVLAFQAGYPSGPVEAAEDDAVRLTPFTLLPDADADAAPRTASSSADAIAPAGVELSRPRSIDPAGVTELDEPWWETGGTGPGGTGSDGVGSGGVGPGGVGPAAWVPITDGTGAGDTGVRDGEAGVRAEGAGRTEGTELSALIVGVQRAYRSALDWRQVRPVADVWPPALPASLTLAEVVAQARAGEMIPGRPAGLAAYFARGDRPDESEHARQPAVAWHLDAGNLLVFGAPGAGASTALTVLATSLTASLPPTGLHLYVLDFAGGDLRALGALPHCAGNVILGDELERQANLLAFLRARIARLGAMDAAARDAEAQSILLIDNLGGFMSTHEAVSSKQGMALLEDFATVIGAGPASKVAVAASIAGTRVRAEVAARAPQRLVLRLADRNAYGDLTIERRAIPSGEPGRGLWTTGNELLMEVQVAQPGPILSPSQPEAWANSAVAVAGSGTDADSSSDAGSGSGAGSGTGADAGFLPRRVRALPATVDPAELTADGDARLDGDVLSIPVGLTLHGGLVVPACLDLAEASPALIYGPPRCGKSMLLRRLAELTRAGLGDAVAIYAAAPVDSPLATCPAADRVRDLGAAATLAERAAGEGRPTLLLIDDVTRLGDTLNDFLKDRHPRVRLVATARIGELRTADYSGTASRLKSAPTRLVLEPEPGESDPVSGRYFAYPPSGPGRGRAFLLSATGTRFLQT</sequence>
<keyword evidence="1 3" id="KW-0547">Nucleotide-binding</keyword>
<evidence type="ECO:0000256" key="1">
    <source>
        <dbReference type="ARBA" id="ARBA00022741"/>
    </source>
</evidence>
<feature type="region of interest" description="Disordered" evidence="4">
    <location>
        <begin position="1424"/>
        <end position="1451"/>
    </location>
</feature>
<dbReference type="PROSITE" id="PS50901">
    <property type="entry name" value="FTSK"/>
    <property type="match status" value="2"/>
</dbReference>
<evidence type="ECO:0000256" key="4">
    <source>
        <dbReference type="SAM" id="MobiDB-lite"/>
    </source>
</evidence>
<dbReference type="InterPro" id="IPR003593">
    <property type="entry name" value="AAA+_ATPase"/>
</dbReference>
<feature type="binding site" evidence="3">
    <location>
        <begin position="790"/>
        <end position="797"/>
    </location>
    <ligand>
        <name>ATP</name>
        <dbReference type="ChEBI" id="CHEBI:30616"/>
    </ligand>
</feature>
<feature type="compositionally biased region" description="Low complexity" evidence="4">
    <location>
        <begin position="577"/>
        <end position="590"/>
    </location>
</feature>
<dbReference type="InterPro" id="IPR027417">
    <property type="entry name" value="P-loop_NTPase"/>
</dbReference>
<feature type="domain" description="FtsK" evidence="5">
    <location>
        <begin position="772"/>
        <end position="956"/>
    </location>
</feature>
<feature type="region of interest" description="Disordered" evidence="4">
    <location>
        <begin position="78"/>
        <end position="99"/>
    </location>
</feature>
<dbReference type="SMART" id="SM00382">
    <property type="entry name" value="AAA"/>
    <property type="match status" value="3"/>
</dbReference>
<feature type="compositionally biased region" description="Low complexity" evidence="4">
    <location>
        <begin position="1426"/>
        <end position="1439"/>
    </location>
</feature>
<dbReference type="GO" id="GO:0003677">
    <property type="term" value="F:DNA binding"/>
    <property type="evidence" value="ECO:0007669"/>
    <property type="project" value="InterPro"/>
</dbReference>
<dbReference type="Pfam" id="PF01580">
    <property type="entry name" value="FtsK_SpoIIIE"/>
    <property type="match status" value="2"/>
</dbReference>
<dbReference type="SUPFAM" id="SSF52540">
    <property type="entry name" value="P-loop containing nucleoside triphosphate hydrolases"/>
    <property type="match status" value="3"/>
</dbReference>
<evidence type="ECO:0000256" key="2">
    <source>
        <dbReference type="ARBA" id="ARBA00022840"/>
    </source>
</evidence>
<feature type="region of interest" description="Disordered" evidence="4">
    <location>
        <begin position="577"/>
        <end position="618"/>
    </location>
</feature>
<feature type="binding site" evidence="3">
    <location>
        <begin position="1209"/>
        <end position="1216"/>
    </location>
    <ligand>
        <name>ATP</name>
        <dbReference type="ChEBI" id="CHEBI:30616"/>
    </ligand>
</feature>
<evidence type="ECO:0000256" key="3">
    <source>
        <dbReference type="PROSITE-ProRule" id="PRU00289"/>
    </source>
</evidence>
<feature type="compositionally biased region" description="Gly residues" evidence="4">
    <location>
        <begin position="1440"/>
        <end position="1450"/>
    </location>
</feature>
<dbReference type="GO" id="GO:0005524">
    <property type="term" value="F:ATP binding"/>
    <property type="evidence" value="ECO:0007669"/>
    <property type="project" value="UniProtKB-UniRule"/>
</dbReference>
<dbReference type="PANTHER" id="PTHR22683">
    <property type="entry name" value="SPORULATION PROTEIN RELATED"/>
    <property type="match status" value="1"/>
</dbReference>
<dbReference type="PANTHER" id="PTHR22683:SF1">
    <property type="entry name" value="TYPE VII SECRETION SYSTEM PROTEIN ESSC"/>
    <property type="match status" value="1"/>
</dbReference>
<dbReference type="Gene3D" id="3.40.50.300">
    <property type="entry name" value="P-loop containing nucleotide triphosphate hydrolases"/>
    <property type="match status" value="3"/>
</dbReference>
<proteinExistence type="predicted"/>
<feature type="domain" description="FtsK" evidence="5">
    <location>
        <begin position="1192"/>
        <end position="1372"/>
    </location>
</feature>
<dbReference type="InterPro" id="IPR002543">
    <property type="entry name" value="FtsK_dom"/>
</dbReference>
<feature type="region of interest" description="Disordered" evidence="4">
    <location>
        <begin position="130"/>
        <end position="163"/>
    </location>
</feature>
<dbReference type="CDD" id="cd01127">
    <property type="entry name" value="TrwB_TraG_TraD_VirD4"/>
    <property type="match status" value="1"/>
</dbReference>
<keyword evidence="7" id="KW-1185">Reference proteome</keyword>
<protein>
    <recommendedName>
        <fullName evidence="5">FtsK domain-containing protein</fullName>
    </recommendedName>
</protein>